<dbReference type="EMBL" id="AWET01000007">
    <property type="protein sequence ID" value="ERK04026.1"/>
    <property type="molecule type" value="Genomic_DNA"/>
</dbReference>
<name>U2LIF9_9BACT</name>
<proteinExistence type="predicted"/>
<dbReference type="Proteomes" id="UP000016600">
    <property type="component" value="Unassembled WGS sequence"/>
</dbReference>
<comment type="caution">
    <text evidence="2">The sequence shown here is derived from an EMBL/GenBank/DDBJ whole genome shotgun (WGS) entry which is preliminary data.</text>
</comment>
<gene>
    <name evidence="2" type="ORF">HMPREF1218_0408</name>
</gene>
<dbReference type="PATRIC" id="fig|1081904.3.peg.385"/>
<keyword evidence="1" id="KW-0732">Signal</keyword>
<feature type="chain" id="PRO_5004630188" description="Lipocalin-like protein" evidence="1">
    <location>
        <begin position="22"/>
        <end position="144"/>
    </location>
</feature>
<evidence type="ECO:0008006" key="4">
    <source>
        <dbReference type="Google" id="ProtNLM"/>
    </source>
</evidence>
<evidence type="ECO:0000256" key="1">
    <source>
        <dbReference type="SAM" id="SignalP"/>
    </source>
</evidence>
<evidence type="ECO:0000313" key="3">
    <source>
        <dbReference type="Proteomes" id="UP000016600"/>
    </source>
</evidence>
<protein>
    <recommendedName>
        <fullName evidence="4">Lipocalin-like protein</fullName>
    </recommendedName>
</protein>
<dbReference type="AlphaFoldDB" id="U2LIF9"/>
<reference evidence="2 3" key="1">
    <citation type="submission" date="2013-08" db="EMBL/GenBank/DDBJ databases">
        <authorList>
            <person name="Durkin A.S."/>
            <person name="Haft D.R."/>
            <person name="McCorrison J."/>
            <person name="Torralba M."/>
            <person name="Gillis M."/>
            <person name="Haft D.H."/>
            <person name="Methe B."/>
            <person name="Sutton G."/>
            <person name="Nelson K.E."/>
        </authorList>
    </citation>
    <scope>NUCLEOTIDE SEQUENCE [LARGE SCALE GENOMIC DNA]</scope>
    <source>
        <strain evidence="2 3">F0068</strain>
    </source>
</reference>
<organism evidence="2 3">
    <name type="scientific">Hoylesella pleuritidis F0068</name>
    <dbReference type="NCBI Taxonomy" id="1081904"/>
    <lineage>
        <taxon>Bacteria</taxon>
        <taxon>Pseudomonadati</taxon>
        <taxon>Bacteroidota</taxon>
        <taxon>Bacteroidia</taxon>
        <taxon>Bacteroidales</taxon>
        <taxon>Prevotellaceae</taxon>
        <taxon>Hoylesella</taxon>
    </lineage>
</organism>
<accession>U2LIF9</accession>
<dbReference type="RefSeq" id="WP_021583142.1">
    <property type="nucleotide sequence ID" value="NZ_AWET01000007.1"/>
</dbReference>
<feature type="signal peptide" evidence="1">
    <location>
        <begin position="1"/>
        <end position="21"/>
    </location>
</feature>
<evidence type="ECO:0000313" key="2">
    <source>
        <dbReference type="EMBL" id="ERK04026.1"/>
    </source>
</evidence>
<keyword evidence="3" id="KW-1185">Reference proteome</keyword>
<sequence length="144" mass="16484">MNTKNILFIILSAFLPFFASAQTNKPFQGTIYNAEYQVYIQMDFYEKDIEVPEQEIFGSLPGYLGAQRDTRKWLITDISLTKPTSAHLSIINDYGSEDLTATLTQNDDGTYTFTQQEGSTIKIVVDRKWVKLPKKLIFVMKTIP</sequence>